<gene>
    <name evidence="4" type="ORF">FRX31_013199</name>
</gene>
<comment type="similarity">
    <text evidence="1 2">Belongs to the glycosyl hydrolase 1 family.</text>
</comment>
<evidence type="ECO:0000313" key="5">
    <source>
        <dbReference type="Proteomes" id="UP000554482"/>
    </source>
</evidence>
<accession>A0A7J6WII9</accession>
<reference evidence="4 5" key="1">
    <citation type="submission" date="2020-06" db="EMBL/GenBank/DDBJ databases">
        <title>Transcriptomic and genomic resources for Thalictrum thalictroides and T. hernandezii: Facilitating candidate gene discovery in an emerging model plant lineage.</title>
        <authorList>
            <person name="Arias T."/>
            <person name="Riano-Pachon D.M."/>
            <person name="Di Stilio V.S."/>
        </authorList>
    </citation>
    <scope>NUCLEOTIDE SEQUENCE [LARGE SCALE GENOMIC DNA]</scope>
    <source>
        <strain evidence="5">cv. WT478/WT964</strain>
        <tissue evidence="4">Leaves</tissue>
    </source>
</reference>
<dbReference type="Gene3D" id="3.20.20.80">
    <property type="entry name" value="Glycosidases"/>
    <property type="match status" value="1"/>
</dbReference>
<dbReference type="Pfam" id="PF00232">
    <property type="entry name" value="Glyco_hydro_1"/>
    <property type="match status" value="1"/>
</dbReference>
<dbReference type="InterPro" id="IPR001360">
    <property type="entry name" value="Glyco_hydro_1"/>
</dbReference>
<evidence type="ECO:0000256" key="1">
    <source>
        <dbReference type="ARBA" id="ARBA00010838"/>
    </source>
</evidence>
<protein>
    <submittedName>
        <fullName evidence="4">Beta-glucosidase protein</fullName>
    </submittedName>
</protein>
<name>A0A7J6WII9_THATH</name>
<dbReference type="GO" id="GO:0008422">
    <property type="term" value="F:beta-glucosidase activity"/>
    <property type="evidence" value="ECO:0007669"/>
    <property type="project" value="TreeGrafter"/>
</dbReference>
<comment type="caution">
    <text evidence="4">The sequence shown here is derived from an EMBL/GenBank/DDBJ whole genome shotgun (WGS) entry which is preliminary data.</text>
</comment>
<dbReference type="InterPro" id="IPR017853">
    <property type="entry name" value="GH"/>
</dbReference>
<dbReference type="SUPFAM" id="SSF51445">
    <property type="entry name" value="(Trans)glycosidases"/>
    <property type="match status" value="1"/>
</dbReference>
<evidence type="ECO:0000256" key="3">
    <source>
        <dbReference type="SAM" id="MobiDB-lite"/>
    </source>
</evidence>
<evidence type="ECO:0000256" key="2">
    <source>
        <dbReference type="RuleBase" id="RU003690"/>
    </source>
</evidence>
<dbReference type="PANTHER" id="PTHR10353:SF154">
    <property type="entry name" value="BETA-GLUCOSIDASE 9-RELATED"/>
    <property type="match status" value="1"/>
</dbReference>
<dbReference type="OrthoDB" id="65569at2759"/>
<dbReference type="AlphaFoldDB" id="A0A7J6WII9"/>
<feature type="non-terminal residue" evidence="4">
    <location>
        <position position="1"/>
    </location>
</feature>
<keyword evidence="5" id="KW-1185">Reference proteome</keyword>
<evidence type="ECO:0000313" key="4">
    <source>
        <dbReference type="EMBL" id="KAF5197214.1"/>
    </source>
</evidence>
<dbReference type="GO" id="GO:0005975">
    <property type="term" value="P:carbohydrate metabolic process"/>
    <property type="evidence" value="ECO:0007669"/>
    <property type="project" value="InterPro"/>
</dbReference>
<dbReference type="PANTHER" id="PTHR10353">
    <property type="entry name" value="GLYCOSYL HYDROLASE"/>
    <property type="match status" value="1"/>
</dbReference>
<sequence>MQVFLKQHLTKVVIDSNFLIEETDCAAVDPPSDDTQVNQNEVEEDDASPTVKRKKSSKEDGSLEGGINQSGIDHYKDVLNELELNGIEPYVTLLHNDSPQALQDKYGGFLSKDIVNDFRDYCDICFENFGDKVKHWVTINEPIITAQYGYSDGSAPPARCSPWKGCKEGNSGKEPYIVMHHMILAHASAAQLYKQKYKAKQRGEIGIAILGNWFLPYSDLPEDLAASDRFTDFYIG</sequence>
<feature type="region of interest" description="Disordered" evidence="3">
    <location>
        <begin position="28"/>
        <end position="69"/>
    </location>
</feature>
<dbReference type="EMBL" id="JABWDY010014960">
    <property type="protein sequence ID" value="KAF5197214.1"/>
    <property type="molecule type" value="Genomic_DNA"/>
</dbReference>
<proteinExistence type="inferred from homology"/>
<organism evidence="4 5">
    <name type="scientific">Thalictrum thalictroides</name>
    <name type="common">Rue-anemone</name>
    <name type="synonym">Anemone thalictroides</name>
    <dbReference type="NCBI Taxonomy" id="46969"/>
    <lineage>
        <taxon>Eukaryota</taxon>
        <taxon>Viridiplantae</taxon>
        <taxon>Streptophyta</taxon>
        <taxon>Embryophyta</taxon>
        <taxon>Tracheophyta</taxon>
        <taxon>Spermatophyta</taxon>
        <taxon>Magnoliopsida</taxon>
        <taxon>Ranunculales</taxon>
        <taxon>Ranunculaceae</taxon>
        <taxon>Thalictroideae</taxon>
        <taxon>Thalictrum</taxon>
    </lineage>
</organism>
<dbReference type="Proteomes" id="UP000554482">
    <property type="component" value="Unassembled WGS sequence"/>
</dbReference>